<proteinExistence type="predicted"/>
<accession>A0A699Z863</accession>
<dbReference type="AlphaFoldDB" id="A0A699Z863"/>
<evidence type="ECO:0000256" key="1">
    <source>
        <dbReference type="SAM" id="MobiDB-lite"/>
    </source>
</evidence>
<sequence length="131" mass="13542">MKRQLTSRDGLEEAEGHPARQVAGQGLQCSAEHAAHWGEQVAPAGAVLVARPGSSTSQGQGLPWPGLQAGGRHSCTMSMCIGCTPHSPLTPFESGHLWSLVLPLVAASCHYWSGSYGGPSEGQGGWLSAAL</sequence>
<reference evidence="2 3" key="1">
    <citation type="submission" date="2020-02" db="EMBL/GenBank/DDBJ databases">
        <title>Draft genome sequence of Haematococcus lacustris strain NIES-144.</title>
        <authorList>
            <person name="Morimoto D."/>
            <person name="Nakagawa S."/>
            <person name="Yoshida T."/>
            <person name="Sawayama S."/>
        </authorList>
    </citation>
    <scope>NUCLEOTIDE SEQUENCE [LARGE SCALE GENOMIC DNA]</scope>
    <source>
        <strain evidence="2 3">NIES-144</strain>
    </source>
</reference>
<feature type="region of interest" description="Disordered" evidence="1">
    <location>
        <begin position="1"/>
        <end position="27"/>
    </location>
</feature>
<keyword evidence="3" id="KW-1185">Reference proteome</keyword>
<feature type="compositionally biased region" description="Basic and acidic residues" evidence="1">
    <location>
        <begin position="9"/>
        <end position="18"/>
    </location>
</feature>
<comment type="caution">
    <text evidence="2">The sequence shown here is derived from an EMBL/GenBank/DDBJ whole genome shotgun (WGS) entry which is preliminary data.</text>
</comment>
<dbReference type="EMBL" id="BLLF01001367">
    <property type="protein sequence ID" value="GFH18847.1"/>
    <property type="molecule type" value="Genomic_DNA"/>
</dbReference>
<protein>
    <submittedName>
        <fullName evidence="2">Uncharacterized protein</fullName>
    </submittedName>
</protein>
<gene>
    <name evidence="2" type="ORF">HaLaN_15714</name>
</gene>
<organism evidence="2 3">
    <name type="scientific">Haematococcus lacustris</name>
    <name type="common">Green alga</name>
    <name type="synonym">Haematococcus pluvialis</name>
    <dbReference type="NCBI Taxonomy" id="44745"/>
    <lineage>
        <taxon>Eukaryota</taxon>
        <taxon>Viridiplantae</taxon>
        <taxon>Chlorophyta</taxon>
        <taxon>core chlorophytes</taxon>
        <taxon>Chlorophyceae</taxon>
        <taxon>CS clade</taxon>
        <taxon>Chlamydomonadales</taxon>
        <taxon>Haematococcaceae</taxon>
        <taxon>Haematococcus</taxon>
    </lineage>
</organism>
<name>A0A699Z863_HAELA</name>
<dbReference type="Proteomes" id="UP000485058">
    <property type="component" value="Unassembled WGS sequence"/>
</dbReference>
<evidence type="ECO:0000313" key="2">
    <source>
        <dbReference type="EMBL" id="GFH18847.1"/>
    </source>
</evidence>
<evidence type="ECO:0000313" key="3">
    <source>
        <dbReference type="Proteomes" id="UP000485058"/>
    </source>
</evidence>